<dbReference type="EMBL" id="AP009510">
    <property type="protein sequence ID" value="BAG14075.1"/>
    <property type="molecule type" value="Genomic_DNA"/>
</dbReference>
<protein>
    <recommendedName>
        <fullName evidence="1">N-acetyltransferase domain-containing protein</fullName>
    </recommendedName>
</protein>
<dbReference type="PROSITE" id="PS51186">
    <property type="entry name" value="GNAT"/>
    <property type="match status" value="1"/>
</dbReference>
<dbReference type="Proteomes" id="UP000001691">
    <property type="component" value="Chromosome"/>
</dbReference>
<dbReference type="PANTHER" id="PTHR41368:SF1">
    <property type="entry name" value="PROTEIN YGHO"/>
    <property type="match status" value="1"/>
</dbReference>
<dbReference type="KEGG" id="rsd:TGRD_582"/>
<accession>B1H0P3</accession>
<organism evidence="2 3">
    <name type="scientific">Endomicrobium trichonymphae</name>
    <dbReference type="NCBI Taxonomy" id="1408204"/>
    <lineage>
        <taxon>Bacteria</taxon>
        <taxon>Pseudomonadati</taxon>
        <taxon>Elusimicrobiota</taxon>
        <taxon>Endomicrobiia</taxon>
        <taxon>Endomicrobiales</taxon>
        <taxon>Endomicrobiaceae</taxon>
        <taxon>Candidatus Endomicrobiellum</taxon>
    </lineage>
</organism>
<evidence type="ECO:0000259" key="1">
    <source>
        <dbReference type="PROSITE" id="PS51186"/>
    </source>
</evidence>
<keyword evidence="3" id="KW-1185">Reference proteome</keyword>
<proteinExistence type="predicted"/>
<dbReference type="PATRIC" id="fig|471821.5.peg.978"/>
<dbReference type="AlphaFoldDB" id="B1H0P3"/>
<evidence type="ECO:0000313" key="2">
    <source>
        <dbReference type="EMBL" id="BAG14075.1"/>
    </source>
</evidence>
<dbReference type="InterPro" id="IPR000182">
    <property type="entry name" value="GNAT_dom"/>
</dbReference>
<evidence type="ECO:0000313" key="3">
    <source>
        <dbReference type="Proteomes" id="UP000001691"/>
    </source>
</evidence>
<feature type="domain" description="N-acetyltransferase" evidence="1">
    <location>
        <begin position="199"/>
        <end position="385"/>
    </location>
</feature>
<dbReference type="STRING" id="471821.TGRD_592"/>
<dbReference type="RefSeq" id="WP_015423599.1">
    <property type="nucleotide sequence ID" value="NC_020419.1"/>
</dbReference>
<dbReference type="SUPFAM" id="SSF55729">
    <property type="entry name" value="Acyl-CoA N-acyltransferases (Nat)"/>
    <property type="match status" value="1"/>
</dbReference>
<dbReference type="PANTHER" id="PTHR41368">
    <property type="entry name" value="PROTEIN YGHO"/>
    <property type="match status" value="1"/>
</dbReference>
<reference evidence="3" key="1">
    <citation type="journal article" date="2008" name="Proc. Natl. Acad. Sci. U.S.A.">
        <title>Complete genome of the uncultured termite group 1 bacteria in a single host protist cell.</title>
        <authorList>
            <person name="Hongoh Y."/>
            <person name="Sharma V.K."/>
            <person name="Prakash T."/>
            <person name="Noda S."/>
            <person name="Taylor T.D."/>
            <person name="Kudo T."/>
            <person name="Sakaki Y."/>
            <person name="Toyoda A."/>
            <person name="Hattori M."/>
            <person name="Ohkuma M."/>
        </authorList>
    </citation>
    <scope>NUCLEOTIDE SEQUENCE [LARGE SCALE GENOMIC DNA]</scope>
    <source>
        <strain evidence="3">Rs-D17 genomovar Ri2008</strain>
    </source>
</reference>
<dbReference type="InterPro" id="IPR016181">
    <property type="entry name" value="Acyl_CoA_acyltransferase"/>
</dbReference>
<gene>
    <name evidence="2" type="ordered locus">TGRD_582</name>
</gene>
<dbReference type="InterPro" id="IPR039968">
    <property type="entry name" value="BcerS-like"/>
</dbReference>
<name>B1H0P3_ENDTX</name>
<dbReference type="GO" id="GO:0016747">
    <property type="term" value="F:acyltransferase activity, transferring groups other than amino-acyl groups"/>
    <property type="evidence" value="ECO:0007669"/>
    <property type="project" value="InterPro"/>
</dbReference>
<dbReference type="Gene3D" id="3.40.630.30">
    <property type="match status" value="1"/>
</dbReference>
<dbReference type="HOGENOM" id="CLU_053649_0_0_0"/>
<sequence length="393" mass="45743">MKIIKADTREQFKRFVRFPWKVYSKNSPWVPPLISDAEGILSENKNPFWLHAKKQLFLAYDDNNNVIGRIAAIIDYNYITFQYDKCGFFGFFECYDDTEAAGSLLSATENWLKEQSIDRMIGPMNPSINDECGFLSEGFDIPPSLMMVYTPQYYLRLVEQYGLKKVKELYAYDMDISEASRVGRLERVIAAAKKKLPTLKIRTMQESSFEEDLKVVKSIYNRAWEKNWGFVPWSDEEFAALASKLKILIIPQMVIIAEVAGSPVGMLISVPDYNYVLKKINGRLFLFGVFKFLYYRRKIDSLRLMIMGVIKEYRHKGIEAVMYEKGLKNALKIGYKHCELSWVLEDNIMTQCSAEMMKGRIYKKYAIYGNKVFSNQDFSSQKQCDFKNKNKES</sequence>